<comment type="caution">
    <text evidence="1">The sequence shown here is derived from an EMBL/GenBank/DDBJ whole genome shotgun (WGS) entry which is preliminary data.</text>
</comment>
<evidence type="ECO:0000313" key="2">
    <source>
        <dbReference type="Proteomes" id="UP000566995"/>
    </source>
</evidence>
<dbReference type="AlphaFoldDB" id="A0A7W7NZP0"/>
<organism evidence="1 2">
    <name type="scientific">Pseudomonas nitroreducens</name>
    <dbReference type="NCBI Taxonomy" id="46680"/>
    <lineage>
        <taxon>Bacteria</taxon>
        <taxon>Pseudomonadati</taxon>
        <taxon>Pseudomonadota</taxon>
        <taxon>Gammaproteobacteria</taxon>
        <taxon>Pseudomonadales</taxon>
        <taxon>Pseudomonadaceae</taxon>
        <taxon>Pseudomonas</taxon>
    </lineage>
</organism>
<gene>
    <name evidence="1" type="ORF">HNP46_000223</name>
</gene>
<reference evidence="1 2" key="1">
    <citation type="submission" date="2020-08" db="EMBL/GenBank/DDBJ databases">
        <title>Functional genomics of gut bacteria from endangered species of beetles.</title>
        <authorList>
            <person name="Carlos-Shanley C."/>
        </authorList>
    </citation>
    <scope>NUCLEOTIDE SEQUENCE [LARGE SCALE GENOMIC DNA]</scope>
    <source>
        <strain evidence="1 2">S00179</strain>
    </source>
</reference>
<name>A0A7W7NZP0_PSENT</name>
<protein>
    <submittedName>
        <fullName evidence="1">Uncharacterized protein</fullName>
    </submittedName>
</protein>
<accession>A0A7W7NZP0</accession>
<proteinExistence type="predicted"/>
<evidence type="ECO:0000313" key="1">
    <source>
        <dbReference type="EMBL" id="MBB4861412.1"/>
    </source>
</evidence>
<dbReference type="RefSeq" id="WP_184585679.1">
    <property type="nucleotide sequence ID" value="NZ_JACHLI010000001.1"/>
</dbReference>
<sequence length="77" mass="8524">MDSLNDAMAVLQRNCQASTTLMLVKALEESESSLGAIMIFDEIADYPAEELADSGRRERVVTQQLQKALTYAAEKRS</sequence>
<dbReference type="EMBL" id="JACHLI010000001">
    <property type="protein sequence ID" value="MBB4861412.1"/>
    <property type="molecule type" value="Genomic_DNA"/>
</dbReference>
<dbReference type="Proteomes" id="UP000566995">
    <property type="component" value="Unassembled WGS sequence"/>
</dbReference>